<reference evidence="9 10" key="1">
    <citation type="submission" date="2015-10" db="EMBL/GenBank/DDBJ databases">
        <title>Metagenome-Assembled Genomes uncover a global brackish microbiome.</title>
        <authorList>
            <person name="Hugerth L.W."/>
            <person name="Larsson J."/>
            <person name="Alneberg J."/>
            <person name="Lindh M.V."/>
            <person name="Legrand C."/>
            <person name="Pinhassi J."/>
            <person name="Andersson A.F."/>
        </authorList>
    </citation>
    <scope>NUCLEOTIDE SEQUENCE [LARGE SCALE GENOMIC DNA]</scope>
    <source>
        <strain evidence="9">BACL2 MAG-121220-bin52</strain>
    </source>
</reference>
<evidence type="ECO:0000256" key="1">
    <source>
        <dbReference type="ARBA" id="ARBA00022490"/>
    </source>
</evidence>
<dbReference type="InterPro" id="IPR020579">
    <property type="entry name" value="Exonuc_VII_lsu_C"/>
</dbReference>
<evidence type="ECO:0000256" key="6">
    <source>
        <dbReference type="RuleBase" id="RU004355"/>
    </source>
</evidence>
<feature type="domain" description="OB-fold nucleic acid binding" evidence="8">
    <location>
        <begin position="12"/>
        <end position="104"/>
    </location>
</feature>
<dbReference type="Pfam" id="PF13742">
    <property type="entry name" value="tRNA_anti_2"/>
    <property type="match status" value="1"/>
</dbReference>
<evidence type="ECO:0000313" key="9">
    <source>
        <dbReference type="EMBL" id="KRO32469.1"/>
    </source>
</evidence>
<dbReference type="HAMAP" id="MF_00378">
    <property type="entry name" value="Exonuc_7_L"/>
    <property type="match status" value="1"/>
</dbReference>
<organism evidence="9 10">
    <name type="scientific">Actinobacteria bacterium BACL2 MAG-121220-bin52</name>
    <dbReference type="NCBI Taxonomy" id="1655573"/>
    <lineage>
        <taxon>Bacteria</taxon>
        <taxon>Bacillati</taxon>
        <taxon>Actinomycetota</taxon>
        <taxon>Actinomycetes</taxon>
        <taxon>Actinomycetes incertae sedis</taxon>
        <taxon>ac1 cluster</taxon>
    </lineage>
</organism>
<keyword evidence="3 5" id="KW-0378">Hydrolase</keyword>
<accession>A0A0R2P302</accession>
<sequence>MLETSSEKPAPVRVISEAISEYINRLGQVWVEGEIAQLNDRAGSGMIYIRLRDPSVDMYLEVTCPRSVFKAVAPLSENARVVINSKVNFYTPTGRLSLNAKEIRQVGVGELLARLEALKKVLAAEGLFALERKKPLPFLPNKIGLICGRASAAEKDVKENARRRWPAVRFETREVAVQGSDAVIQVSAALRELDNDPEVDVIIITRGGGSFEDLLAFSDEGLVRLAASCKKPIVSAIGHEQDTPLLDLVADVRASTPTDAAKLVVPDFQEEVSKIKNLRERSDRKINDLVILEMTKIVNLIQRPVMKDPLIMVTSRQEIISGFISRSFMSMNSKLLRAFDEVTHIAARVRTLSPQATLDRGYSVVQKSDGVIVKDPASLAHGEKIQLRMAKGVALATALGSQEDSKSE</sequence>
<dbReference type="GO" id="GO:0003676">
    <property type="term" value="F:nucleic acid binding"/>
    <property type="evidence" value="ECO:0007669"/>
    <property type="project" value="InterPro"/>
</dbReference>
<gene>
    <name evidence="5" type="primary">xseA</name>
    <name evidence="9" type="ORF">ABR65_00655</name>
</gene>
<comment type="function">
    <text evidence="5">Bidirectionally degrades single-stranded DNA into large acid-insoluble oligonucleotides, which are then degraded further into small acid-soluble oligonucleotides.</text>
</comment>
<proteinExistence type="inferred from homology"/>
<dbReference type="CDD" id="cd04489">
    <property type="entry name" value="ExoVII_LU_OBF"/>
    <property type="match status" value="1"/>
</dbReference>
<dbReference type="Proteomes" id="UP000054017">
    <property type="component" value="Unassembled WGS sequence"/>
</dbReference>
<feature type="domain" description="Exonuclease VII large subunit C-terminal" evidence="7">
    <location>
        <begin position="127"/>
        <end position="318"/>
    </location>
</feature>
<evidence type="ECO:0000259" key="7">
    <source>
        <dbReference type="Pfam" id="PF02601"/>
    </source>
</evidence>
<dbReference type="GO" id="GO:0005737">
    <property type="term" value="C:cytoplasm"/>
    <property type="evidence" value="ECO:0007669"/>
    <property type="project" value="UniProtKB-SubCell"/>
</dbReference>
<evidence type="ECO:0000259" key="8">
    <source>
        <dbReference type="Pfam" id="PF13742"/>
    </source>
</evidence>
<dbReference type="GO" id="GO:0008855">
    <property type="term" value="F:exodeoxyribonuclease VII activity"/>
    <property type="evidence" value="ECO:0007669"/>
    <property type="project" value="UniProtKB-UniRule"/>
</dbReference>
<dbReference type="AlphaFoldDB" id="A0A0R2P302"/>
<evidence type="ECO:0000256" key="4">
    <source>
        <dbReference type="ARBA" id="ARBA00022839"/>
    </source>
</evidence>
<evidence type="ECO:0000256" key="2">
    <source>
        <dbReference type="ARBA" id="ARBA00022722"/>
    </source>
</evidence>
<comment type="subunit">
    <text evidence="5">Heterooligomer composed of large and small subunits.</text>
</comment>
<dbReference type="EMBL" id="LIAX01000145">
    <property type="protein sequence ID" value="KRO32469.1"/>
    <property type="molecule type" value="Genomic_DNA"/>
</dbReference>
<dbReference type="InterPro" id="IPR003753">
    <property type="entry name" value="Exonuc_VII_L"/>
</dbReference>
<comment type="similarity">
    <text evidence="5 6">Belongs to the XseA family.</text>
</comment>
<feature type="domain" description="Exonuclease VII large subunit C-terminal" evidence="7">
    <location>
        <begin position="325"/>
        <end position="394"/>
    </location>
</feature>
<dbReference type="PANTHER" id="PTHR30008:SF0">
    <property type="entry name" value="EXODEOXYRIBONUCLEASE 7 LARGE SUBUNIT"/>
    <property type="match status" value="1"/>
</dbReference>
<dbReference type="EC" id="3.1.11.6" evidence="5"/>
<dbReference type="GO" id="GO:0006308">
    <property type="term" value="P:DNA catabolic process"/>
    <property type="evidence" value="ECO:0007669"/>
    <property type="project" value="UniProtKB-UniRule"/>
</dbReference>
<comment type="subcellular location">
    <subcellularLocation>
        <location evidence="5 6">Cytoplasm</location>
    </subcellularLocation>
</comment>
<dbReference type="Pfam" id="PF02601">
    <property type="entry name" value="Exonuc_VII_L"/>
    <property type="match status" value="2"/>
</dbReference>
<evidence type="ECO:0000256" key="3">
    <source>
        <dbReference type="ARBA" id="ARBA00022801"/>
    </source>
</evidence>
<protein>
    <recommendedName>
        <fullName evidence="5">Exodeoxyribonuclease 7 large subunit</fullName>
        <ecNumber evidence="5">3.1.11.6</ecNumber>
    </recommendedName>
    <alternativeName>
        <fullName evidence="5">Exodeoxyribonuclease VII large subunit</fullName>
        <shortName evidence="5">Exonuclease VII large subunit</shortName>
    </alternativeName>
</protein>
<comment type="caution">
    <text evidence="9">The sequence shown here is derived from an EMBL/GenBank/DDBJ whole genome shotgun (WGS) entry which is preliminary data.</text>
</comment>
<comment type="catalytic activity">
    <reaction evidence="5 6">
        <text>Exonucleolytic cleavage in either 5'- to 3'- or 3'- to 5'-direction to yield nucleoside 5'-phosphates.</text>
        <dbReference type="EC" id="3.1.11.6"/>
    </reaction>
</comment>
<dbReference type="GO" id="GO:0009318">
    <property type="term" value="C:exodeoxyribonuclease VII complex"/>
    <property type="evidence" value="ECO:0007669"/>
    <property type="project" value="UniProtKB-UniRule"/>
</dbReference>
<dbReference type="InterPro" id="IPR025824">
    <property type="entry name" value="OB-fold_nuc-bd_dom"/>
</dbReference>
<evidence type="ECO:0000313" key="10">
    <source>
        <dbReference type="Proteomes" id="UP000054017"/>
    </source>
</evidence>
<keyword evidence="2 5" id="KW-0540">Nuclease</keyword>
<evidence type="ECO:0000256" key="5">
    <source>
        <dbReference type="HAMAP-Rule" id="MF_00378"/>
    </source>
</evidence>
<keyword evidence="4 5" id="KW-0269">Exonuclease</keyword>
<name>A0A0R2P302_9ACTN</name>
<keyword evidence="1 5" id="KW-0963">Cytoplasm</keyword>
<dbReference type="PANTHER" id="PTHR30008">
    <property type="entry name" value="EXODEOXYRIBONUCLEASE 7 LARGE SUBUNIT"/>
    <property type="match status" value="1"/>
</dbReference>
<dbReference type="NCBIfam" id="TIGR00237">
    <property type="entry name" value="xseA"/>
    <property type="match status" value="1"/>
</dbReference>